<dbReference type="InterPro" id="IPR013249">
    <property type="entry name" value="RNA_pol_sigma70_r4_t2"/>
</dbReference>
<dbReference type="PANTHER" id="PTHR43133">
    <property type="entry name" value="RNA POLYMERASE ECF-TYPE SIGMA FACTO"/>
    <property type="match status" value="1"/>
</dbReference>
<feature type="domain" description="RNA polymerase sigma factor 70 region 4 type 2" evidence="6">
    <location>
        <begin position="118"/>
        <end position="169"/>
    </location>
</feature>
<dbReference type="Gene3D" id="1.10.1740.10">
    <property type="match status" value="1"/>
</dbReference>
<evidence type="ECO:0000256" key="4">
    <source>
        <dbReference type="ARBA" id="ARBA00023163"/>
    </source>
</evidence>
<dbReference type="Pfam" id="PF08281">
    <property type="entry name" value="Sigma70_r4_2"/>
    <property type="match status" value="1"/>
</dbReference>
<dbReference type="PANTHER" id="PTHR43133:SF51">
    <property type="entry name" value="RNA POLYMERASE SIGMA FACTOR"/>
    <property type="match status" value="1"/>
</dbReference>
<dbReference type="OrthoDB" id="9784984at2"/>
<evidence type="ECO:0000259" key="5">
    <source>
        <dbReference type="Pfam" id="PF04542"/>
    </source>
</evidence>
<dbReference type="Proteomes" id="UP000019681">
    <property type="component" value="Unassembled WGS sequence"/>
</dbReference>
<feature type="domain" description="RNA polymerase sigma-70 region 2" evidence="5">
    <location>
        <begin position="21"/>
        <end position="87"/>
    </location>
</feature>
<dbReference type="SUPFAM" id="SSF88659">
    <property type="entry name" value="Sigma3 and sigma4 domains of RNA polymerase sigma factors"/>
    <property type="match status" value="1"/>
</dbReference>
<dbReference type="STRING" id="1403537.Q428_03725"/>
<evidence type="ECO:0000256" key="2">
    <source>
        <dbReference type="ARBA" id="ARBA00023015"/>
    </source>
</evidence>
<dbReference type="InterPro" id="IPR036388">
    <property type="entry name" value="WH-like_DNA-bd_sf"/>
</dbReference>
<accession>A0A017RX98</accession>
<reference evidence="7 8" key="1">
    <citation type="journal article" date="2014" name="Genome Announc.">
        <title>Draft Genome Sequence of Fervidicella metallireducens Strain AeBT, an Iron-Reducing Thermoanaerobe from the Great Artesian Basin.</title>
        <authorList>
            <person name="Patel B.K."/>
        </authorList>
    </citation>
    <scope>NUCLEOTIDE SEQUENCE [LARGE SCALE GENOMIC DNA]</scope>
    <source>
        <strain evidence="7 8">AeB</strain>
    </source>
</reference>
<dbReference type="NCBIfam" id="TIGR02937">
    <property type="entry name" value="sigma70-ECF"/>
    <property type="match status" value="1"/>
</dbReference>
<comment type="caution">
    <text evidence="7">The sequence shown here is derived from an EMBL/GenBank/DDBJ whole genome shotgun (WGS) entry which is preliminary data.</text>
</comment>
<evidence type="ECO:0000313" key="8">
    <source>
        <dbReference type="Proteomes" id="UP000019681"/>
    </source>
</evidence>
<dbReference type="InterPro" id="IPR007627">
    <property type="entry name" value="RNA_pol_sigma70_r2"/>
</dbReference>
<proteinExistence type="inferred from homology"/>
<dbReference type="InterPro" id="IPR039425">
    <property type="entry name" value="RNA_pol_sigma-70-like"/>
</dbReference>
<dbReference type="GO" id="GO:0003677">
    <property type="term" value="F:DNA binding"/>
    <property type="evidence" value="ECO:0007669"/>
    <property type="project" value="InterPro"/>
</dbReference>
<protein>
    <submittedName>
        <fullName evidence="7">DNA-directed RNA polymerase subunit sigma</fullName>
    </submittedName>
</protein>
<organism evidence="7 8">
    <name type="scientific">Fervidicella metallireducens AeB</name>
    <dbReference type="NCBI Taxonomy" id="1403537"/>
    <lineage>
        <taxon>Bacteria</taxon>
        <taxon>Bacillati</taxon>
        <taxon>Bacillota</taxon>
        <taxon>Clostridia</taxon>
        <taxon>Eubacteriales</taxon>
        <taxon>Clostridiaceae</taxon>
        <taxon>Fervidicella</taxon>
    </lineage>
</organism>
<evidence type="ECO:0000256" key="1">
    <source>
        <dbReference type="ARBA" id="ARBA00010641"/>
    </source>
</evidence>
<dbReference type="RefSeq" id="WP_035378262.1">
    <property type="nucleotide sequence ID" value="NZ_AZQP01000007.1"/>
</dbReference>
<evidence type="ECO:0000256" key="3">
    <source>
        <dbReference type="ARBA" id="ARBA00023082"/>
    </source>
</evidence>
<name>A0A017RX98_9CLOT</name>
<dbReference type="InterPro" id="IPR013324">
    <property type="entry name" value="RNA_pol_sigma_r3/r4-like"/>
</dbReference>
<keyword evidence="2" id="KW-0805">Transcription regulation</keyword>
<evidence type="ECO:0000259" key="6">
    <source>
        <dbReference type="Pfam" id="PF08281"/>
    </source>
</evidence>
<keyword evidence="7" id="KW-0240">DNA-directed RNA polymerase</keyword>
<keyword evidence="4" id="KW-0804">Transcription</keyword>
<sequence>MEEMELIERCKNKDLLAFEKLFSIYENKIYNLSYYTLKNKEDARDVTQDVCLKIYKSIEKFQGNSKISTWIYRITYNTCIDYLKKKKAEISFEEASKFEIDNEYRVESIVEKNEIKNIIKKCILRLSNDHRTIIILRDINGLSYQEISEILGLEIGTVKSRINRAREALKNELTKTGIRRGC</sequence>
<dbReference type="CDD" id="cd06171">
    <property type="entry name" value="Sigma70_r4"/>
    <property type="match status" value="1"/>
</dbReference>
<keyword evidence="3" id="KW-0731">Sigma factor</keyword>
<gene>
    <name evidence="7" type="ORF">Q428_03725</name>
</gene>
<dbReference type="GO" id="GO:0006352">
    <property type="term" value="P:DNA-templated transcription initiation"/>
    <property type="evidence" value="ECO:0007669"/>
    <property type="project" value="InterPro"/>
</dbReference>
<dbReference type="GO" id="GO:0000428">
    <property type="term" value="C:DNA-directed RNA polymerase complex"/>
    <property type="evidence" value="ECO:0007669"/>
    <property type="project" value="UniProtKB-KW"/>
</dbReference>
<dbReference type="SUPFAM" id="SSF88946">
    <property type="entry name" value="Sigma2 domain of RNA polymerase sigma factors"/>
    <property type="match status" value="1"/>
</dbReference>
<dbReference type="AlphaFoldDB" id="A0A017RX98"/>
<dbReference type="Gene3D" id="1.10.10.10">
    <property type="entry name" value="Winged helix-like DNA-binding domain superfamily/Winged helix DNA-binding domain"/>
    <property type="match status" value="1"/>
</dbReference>
<dbReference type="InterPro" id="IPR013325">
    <property type="entry name" value="RNA_pol_sigma_r2"/>
</dbReference>
<keyword evidence="8" id="KW-1185">Reference proteome</keyword>
<dbReference type="GO" id="GO:0016987">
    <property type="term" value="F:sigma factor activity"/>
    <property type="evidence" value="ECO:0007669"/>
    <property type="project" value="UniProtKB-KW"/>
</dbReference>
<dbReference type="EMBL" id="AZQP01000007">
    <property type="protein sequence ID" value="EYE89211.1"/>
    <property type="molecule type" value="Genomic_DNA"/>
</dbReference>
<comment type="similarity">
    <text evidence="1">Belongs to the sigma-70 factor family. ECF subfamily.</text>
</comment>
<dbReference type="Pfam" id="PF04542">
    <property type="entry name" value="Sigma70_r2"/>
    <property type="match status" value="1"/>
</dbReference>
<evidence type="ECO:0000313" key="7">
    <source>
        <dbReference type="EMBL" id="EYE89211.1"/>
    </source>
</evidence>
<dbReference type="InterPro" id="IPR014284">
    <property type="entry name" value="RNA_pol_sigma-70_dom"/>
</dbReference>